<name>A0A813JYA3_POLGL</name>
<dbReference type="GO" id="GO:0050660">
    <property type="term" value="F:flavin adenine dinucleotide binding"/>
    <property type="evidence" value="ECO:0007669"/>
    <property type="project" value="TreeGrafter"/>
</dbReference>
<dbReference type="Pfam" id="PF04777">
    <property type="entry name" value="Evr1_Alr"/>
    <property type="match status" value="1"/>
</dbReference>
<keyword evidence="5" id="KW-1015">Disulfide bond</keyword>
<reference evidence="10" key="1">
    <citation type="submission" date="2021-02" db="EMBL/GenBank/DDBJ databases">
        <authorList>
            <person name="Dougan E. K."/>
            <person name="Rhodes N."/>
            <person name="Thang M."/>
            <person name="Chan C."/>
        </authorList>
    </citation>
    <scope>NUCLEOTIDE SEQUENCE</scope>
</reference>
<sequence>MSSAVWSNLKDKFRTGERCVESSCHGRSGDRGPDDEVEPPDRAELGRAAWRYLHTLAAHHPEQPTALEEADSQAWLASFISFYPCSHCAAGFIDIVEAMPPRTSSRRDYAVWWCEAHNKVNAELSAELQRCEPSRLLGAGMRSGLGLDEIAALSSE</sequence>
<feature type="region of interest" description="Disordered" evidence="7">
    <location>
        <begin position="21"/>
        <end position="41"/>
    </location>
</feature>
<dbReference type="Proteomes" id="UP000626109">
    <property type="component" value="Unassembled WGS sequence"/>
</dbReference>
<keyword evidence="3 6" id="KW-0274">FAD</keyword>
<comment type="caution">
    <text evidence="10">The sequence shown here is derived from an EMBL/GenBank/DDBJ whole genome shotgun (WGS) entry which is preliminary data.</text>
</comment>
<evidence type="ECO:0000313" key="9">
    <source>
        <dbReference type="EMBL" id="CAE8672743.1"/>
    </source>
</evidence>
<organism evidence="10 11">
    <name type="scientific">Polarella glacialis</name>
    <name type="common">Dinoflagellate</name>
    <dbReference type="NCBI Taxonomy" id="89957"/>
    <lineage>
        <taxon>Eukaryota</taxon>
        <taxon>Sar</taxon>
        <taxon>Alveolata</taxon>
        <taxon>Dinophyceae</taxon>
        <taxon>Suessiales</taxon>
        <taxon>Suessiaceae</taxon>
        <taxon>Polarella</taxon>
    </lineage>
</organism>
<dbReference type="PANTHER" id="PTHR12645:SF0">
    <property type="entry name" value="FAD-LINKED SULFHYDRYL OXIDASE ALR"/>
    <property type="match status" value="1"/>
</dbReference>
<evidence type="ECO:0000259" key="8">
    <source>
        <dbReference type="PROSITE" id="PS51324"/>
    </source>
</evidence>
<evidence type="ECO:0000256" key="1">
    <source>
        <dbReference type="ARBA" id="ARBA00001974"/>
    </source>
</evidence>
<protein>
    <recommendedName>
        <fullName evidence="6">Sulfhydryl oxidase</fullName>
        <ecNumber evidence="6">1.8.3.2</ecNumber>
    </recommendedName>
</protein>
<comment type="cofactor">
    <cofactor evidence="1 6">
        <name>FAD</name>
        <dbReference type="ChEBI" id="CHEBI:57692"/>
    </cofactor>
</comment>
<dbReference type="SUPFAM" id="SSF69000">
    <property type="entry name" value="FAD-dependent thiol oxidase"/>
    <property type="match status" value="1"/>
</dbReference>
<evidence type="ECO:0000256" key="6">
    <source>
        <dbReference type="RuleBase" id="RU371123"/>
    </source>
</evidence>
<accession>A0A813JYA3</accession>
<evidence type="ECO:0000256" key="5">
    <source>
        <dbReference type="ARBA" id="ARBA00023157"/>
    </source>
</evidence>
<proteinExistence type="predicted"/>
<comment type="catalytic activity">
    <reaction evidence="6">
        <text>2 R'C(R)SH + O2 = R'C(R)S-S(R)CR' + H2O2</text>
        <dbReference type="Rhea" id="RHEA:17357"/>
        <dbReference type="ChEBI" id="CHEBI:15379"/>
        <dbReference type="ChEBI" id="CHEBI:16240"/>
        <dbReference type="ChEBI" id="CHEBI:16520"/>
        <dbReference type="ChEBI" id="CHEBI:17412"/>
        <dbReference type="EC" id="1.8.3.2"/>
    </reaction>
</comment>
<evidence type="ECO:0000256" key="3">
    <source>
        <dbReference type="ARBA" id="ARBA00022827"/>
    </source>
</evidence>
<evidence type="ECO:0000256" key="7">
    <source>
        <dbReference type="SAM" id="MobiDB-lite"/>
    </source>
</evidence>
<keyword evidence="2 6" id="KW-0285">Flavoprotein</keyword>
<dbReference type="InterPro" id="IPR017905">
    <property type="entry name" value="ERV/ALR_sulphydryl_oxidase"/>
</dbReference>
<dbReference type="EMBL" id="CAJNNW010027632">
    <property type="protein sequence ID" value="CAE8692421.1"/>
    <property type="molecule type" value="Genomic_DNA"/>
</dbReference>
<keyword evidence="4 6" id="KW-0560">Oxidoreductase</keyword>
<dbReference type="InterPro" id="IPR036774">
    <property type="entry name" value="ERV/ALR_sulphydryl_oxid_sf"/>
</dbReference>
<dbReference type="AlphaFoldDB" id="A0A813JYA3"/>
<dbReference type="EMBL" id="CAJNNW010024486">
    <property type="protein sequence ID" value="CAE8672743.1"/>
    <property type="molecule type" value="Genomic_DNA"/>
</dbReference>
<feature type="compositionally biased region" description="Basic and acidic residues" evidence="7">
    <location>
        <begin position="27"/>
        <end position="41"/>
    </location>
</feature>
<evidence type="ECO:0000256" key="4">
    <source>
        <dbReference type="ARBA" id="ARBA00023002"/>
    </source>
</evidence>
<dbReference type="EC" id="1.8.3.2" evidence="6"/>
<dbReference type="PANTHER" id="PTHR12645">
    <property type="entry name" value="ALR/ERV"/>
    <property type="match status" value="1"/>
</dbReference>
<feature type="domain" description="ERV/ALR sulfhydryl oxidase" evidence="8">
    <location>
        <begin position="38"/>
        <end position="138"/>
    </location>
</feature>
<evidence type="ECO:0000256" key="2">
    <source>
        <dbReference type="ARBA" id="ARBA00022630"/>
    </source>
</evidence>
<dbReference type="GO" id="GO:0005739">
    <property type="term" value="C:mitochondrion"/>
    <property type="evidence" value="ECO:0007669"/>
    <property type="project" value="TreeGrafter"/>
</dbReference>
<dbReference type="Gene3D" id="1.20.120.310">
    <property type="entry name" value="ERV/ALR sulfhydryl oxidase domain"/>
    <property type="match status" value="1"/>
</dbReference>
<dbReference type="PROSITE" id="PS51324">
    <property type="entry name" value="ERV_ALR"/>
    <property type="match status" value="1"/>
</dbReference>
<evidence type="ECO:0000313" key="10">
    <source>
        <dbReference type="EMBL" id="CAE8692421.1"/>
    </source>
</evidence>
<dbReference type="InterPro" id="IPR039799">
    <property type="entry name" value="ALR/ERV"/>
</dbReference>
<gene>
    <name evidence="9" type="ORF">PGLA2088_LOCUS18207</name>
    <name evidence="10" type="ORF">PGLA2088_LOCUS27862</name>
</gene>
<evidence type="ECO:0000313" key="11">
    <source>
        <dbReference type="Proteomes" id="UP000626109"/>
    </source>
</evidence>
<dbReference type="GO" id="GO:0016971">
    <property type="term" value="F:flavin-dependent sulfhydryl oxidase activity"/>
    <property type="evidence" value="ECO:0007669"/>
    <property type="project" value="InterPro"/>
</dbReference>